<dbReference type="RefSeq" id="WP_068264711.1">
    <property type="nucleotide sequence ID" value="NZ_LWSK01000067.1"/>
</dbReference>
<feature type="domain" description="PAC" evidence="7">
    <location>
        <begin position="108"/>
        <end position="160"/>
    </location>
</feature>
<feature type="domain" description="PAS" evidence="6">
    <location>
        <begin position="32"/>
        <end position="79"/>
    </location>
</feature>
<dbReference type="InterPro" id="IPR000700">
    <property type="entry name" value="PAS-assoc_C"/>
</dbReference>
<dbReference type="PROSITE" id="PS50113">
    <property type="entry name" value="PAC"/>
    <property type="match status" value="1"/>
</dbReference>
<dbReference type="InterPro" id="IPR013655">
    <property type="entry name" value="PAS_fold_3"/>
</dbReference>
<dbReference type="InterPro" id="IPR035965">
    <property type="entry name" value="PAS-like_dom_sf"/>
</dbReference>
<organism evidence="8 9">
    <name type="scientific">Rubripirellula obstinata</name>
    <dbReference type="NCBI Taxonomy" id="406547"/>
    <lineage>
        <taxon>Bacteria</taxon>
        <taxon>Pseudomonadati</taxon>
        <taxon>Planctomycetota</taxon>
        <taxon>Planctomycetia</taxon>
        <taxon>Pirellulales</taxon>
        <taxon>Pirellulaceae</taxon>
        <taxon>Rubripirellula</taxon>
    </lineage>
</organism>
<dbReference type="Gene3D" id="3.30.450.20">
    <property type="entry name" value="PAS domain"/>
    <property type="match status" value="1"/>
</dbReference>
<dbReference type="AlphaFoldDB" id="A0A5B1CMY5"/>
<dbReference type="SUPFAM" id="SSF55785">
    <property type="entry name" value="PYP-like sensor domain (PAS domain)"/>
    <property type="match status" value="1"/>
</dbReference>
<feature type="region of interest" description="Disordered" evidence="4">
    <location>
        <begin position="1"/>
        <end position="28"/>
    </location>
</feature>
<dbReference type="GO" id="GO:0006935">
    <property type="term" value="P:chemotaxis"/>
    <property type="evidence" value="ECO:0007669"/>
    <property type="project" value="UniProtKB-KW"/>
</dbReference>
<dbReference type="InterPro" id="IPR051310">
    <property type="entry name" value="MCP_chemotaxis"/>
</dbReference>
<dbReference type="Gene3D" id="1.10.287.950">
    <property type="entry name" value="Methyl-accepting chemotaxis protein"/>
    <property type="match status" value="1"/>
</dbReference>
<accession>A0A5B1CMY5</accession>
<dbReference type="SMART" id="SM00283">
    <property type="entry name" value="MA"/>
    <property type="match status" value="1"/>
</dbReference>
<reference evidence="8 9" key="1">
    <citation type="submission" date="2019-08" db="EMBL/GenBank/DDBJ databases">
        <title>Deep-cultivation of Planctomycetes and their phenomic and genomic characterization uncovers novel biology.</title>
        <authorList>
            <person name="Wiegand S."/>
            <person name="Jogler M."/>
            <person name="Boedeker C."/>
            <person name="Pinto D."/>
            <person name="Vollmers J."/>
            <person name="Rivas-Marin E."/>
            <person name="Kohn T."/>
            <person name="Peeters S.H."/>
            <person name="Heuer A."/>
            <person name="Rast P."/>
            <person name="Oberbeckmann S."/>
            <person name="Bunk B."/>
            <person name="Jeske O."/>
            <person name="Meyerdierks A."/>
            <person name="Storesund J.E."/>
            <person name="Kallscheuer N."/>
            <person name="Luecker S."/>
            <person name="Lage O.M."/>
            <person name="Pohl T."/>
            <person name="Merkel B.J."/>
            <person name="Hornburger P."/>
            <person name="Mueller R.-W."/>
            <person name="Bruemmer F."/>
            <person name="Labrenz M."/>
            <person name="Spormann A.M."/>
            <person name="Op Den Camp H."/>
            <person name="Overmann J."/>
            <person name="Amann R."/>
            <person name="Jetten M.S.M."/>
            <person name="Mascher T."/>
            <person name="Medema M.H."/>
            <person name="Devos D.P."/>
            <person name="Kaster A.-K."/>
            <person name="Ovreas L."/>
            <person name="Rohde M."/>
            <person name="Galperin M.Y."/>
            <person name="Jogler C."/>
        </authorList>
    </citation>
    <scope>NUCLEOTIDE SEQUENCE [LARGE SCALE GENOMIC DNA]</scope>
    <source>
        <strain evidence="8 9">LF1</strain>
    </source>
</reference>
<dbReference type="PANTHER" id="PTHR43531">
    <property type="entry name" value="PROTEIN ICFG"/>
    <property type="match status" value="1"/>
</dbReference>
<dbReference type="GO" id="GO:0005886">
    <property type="term" value="C:plasma membrane"/>
    <property type="evidence" value="ECO:0007669"/>
    <property type="project" value="TreeGrafter"/>
</dbReference>
<comment type="caution">
    <text evidence="8">The sequence shown here is derived from an EMBL/GenBank/DDBJ whole genome shotgun (WGS) entry which is preliminary data.</text>
</comment>
<dbReference type="PANTHER" id="PTHR43531:SF11">
    <property type="entry name" value="METHYL-ACCEPTING CHEMOTAXIS PROTEIN 3"/>
    <property type="match status" value="1"/>
</dbReference>
<evidence type="ECO:0000256" key="4">
    <source>
        <dbReference type="SAM" id="MobiDB-lite"/>
    </source>
</evidence>
<protein>
    <submittedName>
        <fullName evidence="8">Biofilm dispersion protein BdlA</fullName>
    </submittedName>
</protein>
<keyword evidence="3" id="KW-0807">Transducer</keyword>
<dbReference type="SMART" id="SM00086">
    <property type="entry name" value="PAC"/>
    <property type="match status" value="1"/>
</dbReference>
<feature type="domain" description="Methyl-accepting transducer" evidence="5">
    <location>
        <begin position="175"/>
        <end position="404"/>
    </location>
</feature>
<dbReference type="GO" id="GO:0004888">
    <property type="term" value="F:transmembrane signaling receptor activity"/>
    <property type="evidence" value="ECO:0007669"/>
    <property type="project" value="InterPro"/>
</dbReference>
<dbReference type="GO" id="GO:0007165">
    <property type="term" value="P:signal transduction"/>
    <property type="evidence" value="ECO:0007669"/>
    <property type="project" value="UniProtKB-KW"/>
</dbReference>
<dbReference type="PROSITE" id="PS50111">
    <property type="entry name" value="CHEMOTAXIS_TRANSDUC_2"/>
    <property type="match status" value="1"/>
</dbReference>
<dbReference type="InterPro" id="IPR004089">
    <property type="entry name" value="MCPsignal_dom"/>
</dbReference>
<sequence>MAKKSVRRPAASSKPRAASGRAASSNASLQQQLAEMKALTEAINKSQATIEFNLDGTIVTANSNFLSAMGYTLEEVQGKHHRIFVDSDYAASNEYKQFWETLQTGSYLQGEYPRVAKDGSPVWIFGSYNPILDPKGNPTKVIKIANDVTQRVQLQEIADRQHEQSRQLTSEVIECANEFAEGARVIAESSATLSDGAQSQAASVEQMTASIDELSGSIQKISTSTTESRDQALQTTDMALEGGKAVAEALNAMLLIEKSSEQISEIIQVISEIASQTNLLALNAAIEAARAGEHGLGFAVVADEVRKLAERSSEAAKEITGLIKESSRRVGEGADLSKRVGTSLEQIVSAVEKSAERISEISDQTDMQSASATQVQQGVKVISDTTESNAASSEELAASAEELTAQARTLQDLVAKYQL</sequence>
<evidence type="ECO:0000313" key="9">
    <source>
        <dbReference type="Proteomes" id="UP000322699"/>
    </source>
</evidence>
<dbReference type="InterPro" id="IPR001610">
    <property type="entry name" value="PAC"/>
</dbReference>
<dbReference type="Pfam" id="PF08447">
    <property type="entry name" value="PAS_3"/>
    <property type="match status" value="1"/>
</dbReference>
<evidence type="ECO:0000259" key="7">
    <source>
        <dbReference type="PROSITE" id="PS50113"/>
    </source>
</evidence>
<name>A0A5B1CMY5_9BACT</name>
<dbReference type="EMBL" id="VRLW01000001">
    <property type="protein sequence ID" value="KAA1262378.1"/>
    <property type="molecule type" value="Genomic_DNA"/>
</dbReference>
<dbReference type="OrthoDB" id="221239at2"/>
<dbReference type="Pfam" id="PF00015">
    <property type="entry name" value="MCPsignal"/>
    <property type="match status" value="1"/>
</dbReference>
<feature type="compositionally biased region" description="Low complexity" evidence="4">
    <location>
        <begin position="8"/>
        <end position="28"/>
    </location>
</feature>
<dbReference type="CDD" id="cd00130">
    <property type="entry name" value="PAS"/>
    <property type="match status" value="1"/>
</dbReference>
<dbReference type="PRINTS" id="PR00260">
    <property type="entry name" value="CHEMTRNSDUCR"/>
</dbReference>
<dbReference type="CDD" id="cd11386">
    <property type="entry name" value="MCP_signal"/>
    <property type="match status" value="1"/>
</dbReference>
<gene>
    <name evidence="8" type="primary">bdlA_2</name>
    <name evidence="8" type="ORF">LF1_49420</name>
</gene>
<evidence type="ECO:0000313" key="8">
    <source>
        <dbReference type="EMBL" id="KAA1262378.1"/>
    </source>
</evidence>
<proteinExistence type="inferred from homology"/>
<dbReference type="InterPro" id="IPR000014">
    <property type="entry name" value="PAS"/>
</dbReference>
<dbReference type="Proteomes" id="UP000322699">
    <property type="component" value="Unassembled WGS sequence"/>
</dbReference>
<dbReference type="NCBIfam" id="TIGR00229">
    <property type="entry name" value="sensory_box"/>
    <property type="match status" value="1"/>
</dbReference>
<keyword evidence="9" id="KW-1185">Reference proteome</keyword>
<keyword evidence="1" id="KW-0145">Chemotaxis</keyword>
<dbReference type="InterPro" id="IPR004090">
    <property type="entry name" value="Chemotax_Me-accpt_rcpt"/>
</dbReference>
<comment type="similarity">
    <text evidence="2">Belongs to the methyl-accepting chemotaxis (MCP) protein family.</text>
</comment>
<dbReference type="SUPFAM" id="SSF58104">
    <property type="entry name" value="Methyl-accepting chemotaxis protein (MCP) signaling domain"/>
    <property type="match status" value="1"/>
</dbReference>
<evidence type="ECO:0000256" key="2">
    <source>
        <dbReference type="ARBA" id="ARBA00029447"/>
    </source>
</evidence>
<evidence type="ECO:0000256" key="1">
    <source>
        <dbReference type="ARBA" id="ARBA00022500"/>
    </source>
</evidence>
<dbReference type="PROSITE" id="PS50112">
    <property type="entry name" value="PAS"/>
    <property type="match status" value="1"/>
</dbReference>
<evidence type="ECO:0000259" key="5">
    <source>
        <dbReference type="PROSITE" id="PS50111"/>
    </source>
</evidence>
<evidence type="ECO:0000259" key="6">
    <source>
        <dbReference type="PROSITE" id="PS50112"/>
    </source>
</evidence>
<evidence type="ECO:0000256" key="3">
    <source>
        <dbReference type="PROSITE-ProRule" id="PRU00284"/>
    </source>
</evidence>